<evidence type="ECO:0000256" key="10">
    <source>
        <dbReference type="ARBA" id="ARBA00023180"/>
    </source>
</evidence>
<name>A0A2N6NSL1_BEABA</name>
<evidence type="ECO:0000256" key="1">
    <source>
        <dbReference type="ARBA" id="ARBA00000448"/>
    </source>
</evidence>
<evidence type="ECO:0000256" key="5">
    <source>
        <dbReference type="ARBA" id="ARBA00012744"/>
    </source>
</evidence>
<comment type="caution">
    <text evidence="19">The sequence shown here is derived from an EMBL/GenBank/DDBJ whole genome shotgun (WGS) entry which is preliminary data.</text>
</comment>
<evidence type="ECO:0000256" key="11">
    <source>
        <dbReference type="ARBA" id="ARBA00023277"/>
    </source>
</evidence>
<dbReference type="AlphaFoldDB" id="A0A2N6NSL1"/>
<dbReference type="EC" id="3.2.1.21" evidence="5"/>
<dbReference type="Gene3D" id="2.60.40.10">
    <property type="entry name" value="Immunoglobulins"/>
    <property type="match status" value="1"/>
</dbReference>
<comment type="subcellular location">
    <subcellularLocation>
        <location evidence="2">Secreted</location>
    </subcellularLocation>
</comment>
<dbReference type="EMBL" id="MRVG01000004">
    <property type="protein sequence ID" value="PMB70236.1"/>
    <property type="molecule type" value="Genomic_DNA"/>
</dbReference>
<evidence type="ECO:0000256" key="9">
    <source>
        <dbReference type="ARBA" id="ARBA00023001"/>
    </source>
</evidence>
<keyword evidence="8" id="KW-0378">Hydrolase</keyword>
<evidence type="ECO:0000256" key="12">
    <source>
        <dbReference type="ARBA" id="ARBA00023295"/>
    </source>
</evidence>
<evidence type="ECO:0000256" key="14">
    <source>
        <dbReference type="ARBA" id="ARBA00070030"/>
    </source>
</evidence>
<dbReference type="SMART" id="SM01217">
    <property type="entry name" value="Fn3_like"/>
    <property type="match status" value="1"/>
</dbReference>
<dbReference type="InterPro" id="IPR017853">
    <property type="entry name" value="GH"/>
</dbReference>
<dbReference type="Pfam" id="PF01915">
    <property type="entry name" value="Glyco_hydro_3_C"/>
    <property type="match status" value="1"/>
</dbReference>
<dbReference type="InterPro" id="IPR013783">
    <property type="entry name" value="Ig-like_fold"/>
</dbReference>
<dbReference type="InterPro" id="IPR026891">
    <property type="entry name" value="Fn3-like"/>
</dbReference>
<dbReference type="GO" id="GO:0008422">
    <property type="term" value="F:beta-glucosidase activity"/>
    <property type="evidence" value="ECO:0007669"/>
    <property type="project" value="UniProtKB-EC"/>
</dbReference>
<evidence type="ECO:0000256" key="3">
    <source>
        <dbReference type="ARBA" id="ARBA00004987"/>
    </source>
</evidence>
<dbReference type="PANTHER" id="PTHR42715">
    <property type="entry name" value="BETA-GLUCOSIDASE"/>
    <property type="match status" value="1"/>
</dbReference>
<dbReference type="Gene3D" id="3.40.50.1700">
    <property type="entry name" value="Glycoside hydrolase family 3 C-terminal domain"/>
    <property type="match status" value="1"/>
</dbReference>
<sequence length="724" mass="79722">MDSKDQSWADAYSSAAEFVAMLTLEEKVNITRGFHDNENTCAGNTGSITRLNWHGLCIMDAGNGVRATDMVSAWSSGLHVGASWDKHLTYQRGLWMGREFKAKGGPNAGPLGRTPLGGRNWEGFSVDPYLSGQLVAETVKGIQDAGVMSNLKHWIANEQETYRRPYFGVESYSANIDDKTLHEYYIWPFMDGIRAGAASVLCSYNRVNNSYACESNHLLTDLLKEELGFKGFVMLDWNGQHNLGSATAGLDMVMPLGGLWGNNLTQAVRNGTVSEERVSDMALRILAGWFLLGQDQGFPVPGVGMKNMTEPHELIDARNVSSKPSLWESAVSGHVLVKNVNSTLPLKGLKMISVYGYDAATPPTKNTDTLFQAGLMSYPEMAQASFGEEHHFDQAARGGTVTVGGRAGANAPPYISDPLSAFQQKSIQDDMWINWDLVSIDPEVNAATQACLVFLNSMATEAWDREGLYDDFSDKLVRNVASKCGNTIVVIHAAGIRLVDQWINHPNVTATVIAHLPGQESGRALVSLLWGDDNFSGKLPYTIARNESDYPVYHVCDRGPTNSTEPQCDYTEGVYLDYRWFDAKNITPRFEFGYGLSYTTFSYTDLQVSLSEELLGTSANSNLWETIGTVQVQISNSGLVYGEEVAQLYMGIPGGPPKQLRGFEKAKLAPGDSIQLQFDLTRRDVSHWDTLSQTWLVQSGDYVILVGASSRDIRLQAKRQILID</sequence>
<dbReference type="Pfam" id="PF14310">
    <property type="entry name" value="Fn3-like"/>
    <property type="match status" value="1"/>
</dbReference>
<evidence type="ECO:0000256" key="7">
    <source>
        <dbReference type="ARBA" id="ARBA00022729"/>
    </source>
</evidence>
<reference evidence="19 20" key="1">
    <citation type="journal article" date="2016" name="Appl. Microbiol. Biotechnol.">
        <title>Characterization of T-DNA insertion mutants with decreased virulence in the entomopathogenic fungus Beauveria bassiana JEF-007.</title>
        <authorList>
            <person name="Kim S."/>
            <person name="Lee S.J."/>
            <person name="Nai Y.S."/>
            <person name="Yu J.S."/>
            <person name="Lee M.R."/>
            <person name="Yang Y.T."/>
            <person name="Kim J.S."/>
        </authorList>
    </citation>
    <scope>NUCLEOTIDE SEQUENCE [LARGE SCALE GENOMIC DNA]</scope>
    <source>
        <strain evidence="19 20">JEF-007</strain>
    </source>
</reference>
<evidence type="ECO:0000256" key="13">
    <source>
        <dbReference type="ARBA" id="ARBA00023326"/>
    </source>
</evidence>
<evidence type="ECO:0000256" key="8">
    <source>
        <dbReference type="ARBA" id="ARBA00022801"/>
    </source>
</evidence>
<keyword evidence="6" id="KW-0964">Secreted</keyword>
<evidence type="ECO:0000256" key="17">
    <source>
        <dbReference type="ARBA" id="ARBA00083611"/>
    </source>
</evidence>
<protein>
    <recommendedName>
        <fullName evidence="14">Beta-glucosidase cel3A</fullName>
        <ecNumber evidence="5">3.2.1.21</ecNumber>
    </recommendedName>
    <alternativeName>
        <fullName evidence="15">Beta-D-glucoside glucohydrolase cel3A</fullName>
    </alternativeName>
    <alternativeName>
        <fullName evidence="17">Cellobiase cel3A</fullName>
    </alternativeName>
    <alternativeName>
        <fullName evidence="16">Gentiobiase cel3A</fullName>
    </alternativeName>
</protein>
<evidence type="ECO:0000256" key="16">
    <source>
        <dbReference type="ARBA" id="ARBA00083231"/>
    </source>
</evidence>
<comment type="catalytic activity">
    <reaction evidence="1">
        <text>Hydrolysis of terminal, non-reducing beta-D-glucosyl residues with release of beta-D-glucose.</text>
        <dbReference type="EC" id="3.2.1.21"/>
    </reaction>
</comment>
<dbReference type="Proteomes" id="UP000235728">
    <property type="component" value="Unassembled WGS sequence"/>
</dbReference>
<dbReference type="Gene3D" id="3.20.20.300">
    <property type="entry name" value="Glycoside hydrolase, family 3, N-terminal domain"/>
    <property type="match status" value="1"/>
</dbReference>
<accession>A0A2N6NSL1</accession>
<dbReference type="PANTHER" id="PTHR42715:SF5">
    <property type="entry name" value="BETA-GLUCOSIDASE M-RELATED"/>
    <property type="match status" value="1"/>
</dbReference>
<dbReference type="PRINTS" id="PR00133">
    <property type="entry name" value="GLHYDRLASE3"/>
</dbReference>
<organism evidence="19 20">
    <name type="scientific">Beauveria bassiana</name>
    <name type="common">White muscardine disease fungus</name>
    <name type="synonym">Tritirachium shiotae</name>
    <dbReference type="NCBI Taxonomy" id="176275"/>
    <lineage>
        <taxon>Eukaryota</taxon>
        <taxon>Fungi</taxon>
        <taxon>Dikarya</taxon>
        <taxon>Ascomycota</taxon>
        <taxon>Pezizomycotina</taxon>
        <taxon>Sordariomycetes</taxon>
        <taxon>Hypocreomycetidae</taxon>
        <taxon>Hypocreales</taxon>
        <taxon>Cordycipitaceae</taxon>
        <taxon>Beauveria</taxon>
    </lineage>
</organism>
<feature type="domain" description="Fibronectin type III-like" evidence="18">
    <location>
        <begin position="644"/>
        <end position="710"/>
    </location>
</feature>
<dbReference type="InterPro" id="IPR002772">
    <property type="entry name" value="Glyco_hydro_3_C"/>
</dbReference>
<gene>
    <name evidence="19" type="primary">cel3B_1</name>
    <name evidence="19" type="ORF">BM221_004887</name>
</gene>
<proteinExistence type="inferred from homology"/>
<evidence type="ECO:0000256" key="15">
    <source>
        <dbReference type="ARBA" id="ARBA00078013"/>
    </source>
</evidence>
<comment type="pathway">
    <text evidence="3">Glycan metabolism; cellulose degradation.</text>
</comment>
<dbReference type="SUPFAM" id="SSF52279">
    <property type="entry name" value="Beta-D-glucan exohydrolase, C-terminal domain"/>
    <property type="match status" value="1"/>
</dbReference>
<dbReference type="GO" id="GO:0005576">
    <property type="term" value="C:extracellular region"/>
    <property type="evidence" value="ECO:0007669"/>
    <property type="project" value="UniProtKB-SubCell"/>
</dbReference>
<evidence type="ECO:0000256" key="6">
    <source>
        <dbReference type="ARBA" id="ARBA00022525"/>
    </source>
</evidence>
<dbReference type="SUPFAM" id="SSF51445">
    <property type="entry name" value="(Trans)glycosidases"/>
    <property type="match status" value="1"/>
</dbReference>
<evidence type="ECO:0000259" key="18">
    <source>
        <dbReference type="SMART" id="SM01217"/>
    </source>
</evidence>
<dbReference type="InterPro" id="IPR050288">
    <property type="entry name" value="Cellulose_deg_GH3"/>
</dbReference>
<keyword evidence="12" id="KW-0326">Glycosidase</keyword>
<keyword evidence="13" id="KW-0624">Polysaccharide degradation</keyword>
<keyword evidence="10" id="KW-0325">Glycoprotein</keyword>
<dbReference type="FunFam" id="3.20.20.300:FF:000002">
    <property type="entry name" value="Probable beta-glucosidase"/>
    <property type="match status" value="1"/>
</dbReference>
<evidence type="ECO:0000256" key="4">
    <source>
        <dbReference type="ARBA" id="ARBA00005336"/>
    </source>
</evidence>
<evidence type="ECO:0000313" key="20">
    <source>
        <dbReference type="Proteomes" id="UP000235728"/>
    </source>
</evidence>
<dbReference type="InterPro" id="IPR036962">
    <property type="entry name" value="Glyco_hydro_3_N_sf"/>
</dbReference>
<keyword evidence="7" id="KW-0732">Signal</keyword>
<dbReference type="GO" id="GO:0030245">
    <property type="term" value="P:cellulose catabolic process"/>
    <property type="evidence" value="ECO:0007669"/>
    <property type="project" value="UniProtKB-KW"/>
</dbReference>
<evidence type="ECO:0000256" key="2">
    <source>
        <dbReference type="ARBA" id="ARBA00004613"/>
    </source>
</evidence>
<keyword evidence="11" id="KW-0119">Carbohydrate metabolism</keyword>
<keyword evidence="9" id="KW-0136">Cellulose degradation</keyword>
<dbReference type="InterPro" id="IPR036881">
    <property type="entry name" value="Glyco_hydro_3_C_sf"/>
</dbReference>
<comment type="similarity">
    <text evidence="4">Belongs to the glycosyl hydrolase 3 family.</text>
</comment>
<dbReference type="InterPro" id="IPR001764">
    <property type="entry name" value="Glyco_hydro_3_N"/>
</dbReference>
<dbReference type="Pfam" id="PF00933">
    <property type="entry name" value="Glyco_hydro_3"/>
    <property type="match status" value="1"/>
</dbReference>
<evidence type="ECO:0000313" key="19">
    <source>
        <dbReference type="EMBL" id="PMB70236.1"/>
    </source>
</evidence>